<dbReference type="InterPro" id="IPR035996">
    <property type="entry name" value="4pyrrol_Methylase_sf"/>
</dbReference>
<dbReference type="PANTHER" id="PTHR47036:SF1">
    <property type="entry name" value="COBALT-FACTOR III C(17)-METHYLTRANSFERASE-RELATED"/>
    <property type="match status" value="1"/>
</dbReference>
<dbReference type="InterPro" id="IPR000878">
    <property type="entry name" value="4pyrrol_Mease"/>
</dbReference>
<dbReference type="InterPro" id="IPR014776">
    <property type="entry name" value="4pyrrole_Mease_sub2"/>
</dbReference>
<name>A0A4Z0QZ74_9FIRM</name>
<dbReference type="GO" id="GO:0030789">
    <property type="term" value="F:precorrin-3B C17-methyltransferase activity"/>
    <property type="evidence" value="ECO:0007669"/>
    <property type="project" value="UniProtKB-EC"/>
</dbReference>
<protein>
    <submittedName>
        <fullName evidence="8">Precorrin-3B C(17)-methyltransferase</fullName>
        <ecNumber evidence="8">2.1.1.131</ecNumber>
    </submittedName>
</protein>
<dbReference type="EC" id="2.1.1.131" evidence="8"/>
<dbReference type="InterPro" id="IPR006363">
    <property type="entry name" value="Cbl_synth_CobJ/CibH_dom"/>
</dbReference>
<proteinExistence type="predicted"/>
<organism evidence="8 9">
    <name type="scientific">Desulfosporosinus fructosivorans</name>
    <dbReference type="NCBI Taxonomy" id="2018669"/>
    <lineage>
        <taxon>Bacteria</taxon>
        <taxon>Bacillati</taxon>
        <taxon>Bacillota</taxon>
        <taxon>Clostridia</taxon>
        <taxon>Eubacteriales</taxon>
        <taxon>Desulfitobacteriaceae</taxon>
        <taxon>Desulfosporosinus</taxon>
    </lineage>
</organism>
<keyword evidence="9" id="KW-1185">Reference proteome</keyword>
<evidence type="ECO:0000313" key="9">
    <source>
        <dbReference type="Proteomes" id="UP000298460"/>
    </source>
</evidence>
<evidence type="ECO:0000256" key="1">
    <source>
        <dbReference type="ARBA" id="ARBA00004953"/>
    </source>
</evidence>
<evidence type="ECO:0000259" key="7">
    <source>
        <dbReference type="Pfam" id="PF00590"/>
    </source>
</evidence>
<keyword evidence="3 8" id="KW-0489">Methyltransferase</keyword>
<dbReference type="Gene3D" id="3.40.1010.10">
    <property type="entry name" value="Cobalt-precorrin-4 Transmethylase, Domain 1"/>
    <property type="match status" value="1"/>
</dbReference>
<dbReference type="GO" id="GO:0032259">
    <property type="term" value="P:methylation"/>
    <property type="evidence" value="ECO:0007669"/>
    <property type="project" value="UniProtKB-KW"/>
</dbReference>
<dbReference type="SUPFAM" id="SSF53790">
    <property type="entry name" value="Tetrapyrrole methylase"/>
    <property type="match status" value="1"/>
</dbReference>
<feature type="region of interest" description="Disordered" evidence="6">
    <location>
        <begin position="1"/>
        <end position="28"/>
    </location>
</feature>
<dbReference type="UniPathway" id="UPA00148"/>
<dbReference type="PANTHER" id="PTHR47036">
    <property type="entry name" value="COBALT-FACTOR III C(17)-METHYLTRANSFERASE-RELATED"/>
    <property type="match status" value="1"/>
</dbReference>
<dbReference type="NCBIfam" id="TIGR01466">
    <property type="entry name" value="cobJ_cbiH"/>
    <property type="match status" value="1"/>
</dbReference>
<evidence type="ECO:0000256" key="4">
    <source>
        <dbReference type="ARBA" id="ARBA00022679"/>
    </source>
</evidence>
<evidence type="ECO:0000256" key="6">
    <source>
        <dbReference type="SAM" id="MobiDB-lite"/>
    </source>
</evidence>
<reference evidence="8 9" key="1">
    <citation type="submission" date="2019-03" db="EMBL/GenBank/DDBJ databases">
        <title>Draft Genome Sequence of Desulfosporosinus fructosivorans Strain 63.6F, Isolated from Marine Sediment in the Baltic Sea.</title>
        <authorList>
            <person name="Hausmann B."/>
            <person name="Vandieken V."/>
            <person name="Pjevac P."/>
            <person name="Schreck K."/>
            <person name="Herbold C.W."/>
            <person name="Loy A."/>
        </authorList>
    </citation>
    <scope>NUCLEOTIDE SEQUENCE [LARGE SCALE GENOMIC DNA]</scope>
    <source>
        <strain evidence="8 9">63.6F</strain>
    </source>
</reference>
<dbReference type="EMBL" id="SPQQ01000009">
    <property type="protein sequence ID" value="TGE36092.1"/>
    <property type="molecule type" value="Genomic_DNA"/>
</dbReference>
<sequence length="274" mass="29743">MRSSELTGNSKGTANSTEIQGSGSHSSDQRGKLFIVGIGPGDPDHMTARVQSVLNEVEFIVGYKTYIDLIRPLITHQQIVATGMRQEIDRCREAIRLAAEGHSVAVISSGDAGVYGMAGILIECLDQEGLLDLPLEIIPGVTAASAAASMLGAPLMHDFAVISLSDLLTPWEVIEKRVRLAAEGDFILAIYNPKSKGRTQHIETTREILLRYRSPETPVGLVREALRGDESSVQITTLADFTNHPIDMLTTVIIGNSQTRMLGPYMVTPRGYML</sequence>
<evidence type="ECO:0000313" key="8">
    <source>
        <dbReference type="EMBL" id="TGE36092.1"/>
    </source>
</evidence>
<evidence type="ECO:0000256" key="2">
    <source>
        <dbReference type="ARBA" id="ARBA00022573"/>
    </source>
</evidence>
<evidence type="ECO:0000256" key="3">
    <source>
        <dbReference type="ARBA" id="ARBA00022603"/>
    </source>
</evidence>
<keyword evidence="2" id="KW-0169">Cobalamin biosynthesis</keyword>
<accession>A0A4Z0QZ74</accession>
<dbReference type="Proteomes" id="UP000298460">
    <property type="component" value="Unassembled WGS sequence"/>
</dbReference>
<feature type="compositionally biased region" description="Polar residues" evidence="6">
    <location>
        <begin position="1"/>
        <end position="26"/>
    </location>
</feature>
<dbReference type="Gene3D" id="3.30.950.10">
    <property type="entry name" value="Methyltransferase, Cobalt-precorrin-4 Transmethylase, Domain 2"/>
    <property type="match status" value="1"/>
</dbReference>
<dbReference type="AlphaFoldDB" id="A0A4Z0QZ74"/>
<dbReference type="InterPro" id="IPR051810">
    <property type="entry name" value="Precorrin_MeTrfase"/>
</dbReference>
<dbReference type="GO" id="GO:0009236">
    <property type="term" value="P:cobalamin biosynthetic process"/>
    <property type="evidence" value="ECO:0007669"/>
    <property type="project" value="UniProtKB-UniPathway"/>
</dbReference>
<feature type="domain" description="Tetrapyrrole methylase" evidence="7">
    <location>
        <begin position="32"/>
        <end position="240"/>
    </location>
</feature>
<evidence type="ECO:0000256" key="5">
    <source>
        <dbReference type="ARBA" id="ARBA00022691"/>
    </source>
</evidence>
<gene>
    <name evidence="8" type="primary">cobJ</name>
    <name evidence="8" type="ORF">E4K67_21395</name>
</gene>
<dbReference type="OrthoDB" id="9772960at2"/>
<keyword evidence="4 8" id="KW-0808">Transferase</keyword>
<comment type="caution">
    <text evidence="8">The sequence shown here is derived from an EMBL/GenBank/DDBJ whole genome shotgun (WGS) entry which is preliminary data.</text>
</comment>
<dbReference type="Pfam" id="PF00590">
    <property type="entry name" value="TP_methylase"/>
    <property type="match status" value="1"/>
</dbReference>
<dbReference type="InterPro" id="IPR014777">
    <property type="entry name" value="4pyrrole_Mease_sub1"/>
</dbReference>
<dbReference type="CDD" id="cd11646">
    <property type="entry name" value="Precorrin_3B_C17_MT"/>
    <property type="match status" value="1"/>
</dbReference>
<keyword evidence="5" id="KW-0949">S-adenosyl-L-methionine</keyword>
<comment type="pathway">
    <text evidence="1">Cofactor biosynthesis; adenosylcobalamin biosynthesis.</text>
</comment>